<dbReference type="AlphaFoldDB" id="B4IP30"/>
<dbReference type="OMA" id="SWATCHD"/>
<keyword evidence="3" id="KW-1185">Reference proteome</keyword>
<dbReference type="PANTHER" id="PTHR47266">
    <property type="entry name" value="ENDONUCLEASE-RELATED"/>
    <property type="match status" value="1"/>
</dbReference>
<evidence type="ECO:0000313" key="2">
    <source>
        <dbReference type="EMBL" id="EDW50880.1"/>
    </source>
</evidence>
<accession>B4IP30</accession>
<dbReference type="EMBL" id="CH678032">
    <property type="protein sequence ID" value="EDW50880.1"/>
    <property type="molecule type" value="Genomic_DNA"/>
</dbReference>
<reference evidence="2 3" key="1">
    <citation type="journal article" date="2007" name="Nature">
        <title>Evolution of genes and genomes on the Drosophila phylogeny.</title>
        <authorList>
            <consortium name="Drosophila 12 Genomes Consortium"/>
            <person name="Clark A.G."/>
            <person name="Eisen M.B."/>
            <person name="Smith D.R."/>
            <person name="Bergman C.M."/>
            <person name="Oliver B."/>
            <person name="Markow T.A."/>
            <person name="Kaufman T.C."/>
            <person name="Kellis M."/>
            <person name="Gelbart W."/>
            <person name="Iyer V.N."/>
            <person name="Pollard D.A."/>
            <person name="Sackton T.B."/>
            <person name="Larracuente A.M."/>
            <person name="Singh N.D."/>
            <person name="Abad J.P."/>
            <person name="Abt D.N."/>
            <person name="Adryan B."/>
            <person name="Aguade M."/>
            <person name="Akashi H."/>
            <person name="Anderson W.W."/>
            <person name="Aquadro C.F."/>
            <person name="Ardell D.H."/>
            <person name="Arguello R."/>
            <person name="Artieri C.G."/>
            <person name="Barbash D.A."/>
            <person name="Barker D."/>
            <person name="Barsanti P."/>
            <person name="Batterham P."/>
            <person name="Batzoglou S."/>
            <person name="Begun D."/>
            <person name="Bhutkar A."/>
            <person name="Blanco E."/>
            <person name="Bosak S.A."/>
            <person name="Bradley R.K."/>
            <person name="Brand A.D."/>
            <person name="Brent M.R."/>
            <person name="Brooks A.N."/>
            <person name="Brown R.H."/>
            <person name="Butlin R.K."/>
            <person name="Caggese C."/>
            <person name="Calvi B.R."/>
            <person name="Bernardo de Carvalho A."/>
            <person name="Caspi A."/>
            <person name="Castrezana S."/>
            <person name="Celniker S.E."/>
            <person name="Chang J.L."/>
            <person name="Chapple C."/>
            <person name="Chatterji S."/>
            <person name="Chinwalla A."/>
            <person name="Civetta A."/>
            <person name="Clifton S.W."/>
            <person name="Comeron J.M."/>
            <person name="Costello J.C."/>
            <person name="Coyne J.A."/>
            <person name="Daub J."/>
            <person name="David R.G."/>
            <person name="Delcher A.L."/>
            <person name="Delehaunty K."/>
            <person name="Do C.B."/>
            <person name="Ebling H."/>
            <person name="Edwards K."/>
            <person name="Eickbush T."/>
            <person name="Evans J.D."/>
            <person name="Filipski A."/>
            <person name="Findeiss S."/>
            <person name="Freyhult E."/>
            <person name="Fulton L."/>
            <person name="Fulton R."/>
            <person name="Garcia A.C."/>
            <person name="Gardiner A."/>
            <person name="Garfield D.A."/>
            <person name="Garvin B.E."/>
            <person name="Gibson G."/>
            <person name="Gilbert D."/>
            <person name="Gnerre S."/>
            <person name="Godfrey J."/>
            <person name="Good R."/>
            <person name="Gotea V."/>
            <person name="Gravely B."/>
            <person name="Greenberg A.J."/>
            <person name="Griffiths-Jones S."/>
            <person name="Gross S."/>
            <person name="Guigo R."/>
            <person name="Gustafson E.A."/>
            <person name="Haerty W."/>
            <person name="Hahn M.W."/>
            <person name="Halligan D.L."/>
            <person name="Halpern A.L."/>
            <person name="Halter G.M."/>
            <person name="Han M.V."/>
            <person name="Heger A."/>
            <person name="Hillier L."/>
            <person name="Hinrichs A.S."/>
            <person name="Holmes I."/>
            <person name="Hoskins R.A."/>
            <person name="Hubisz M.J."/>
            <person name="Hultmark D."/>
            <person name="Huntley M.A."/>
            <person name="Jaffe D.B."/>
            <person name="Jagadeeshan S."/>
            <person name="Jeck W.R."/>
            <person name="Johnson J."/>
            <person name="Jones C.D."/>
            <person name="Jordan W.C."/>
            <person name="Karpen G.H."/>
            <person name="Kataoka E."/>
            <person name="Keightley P.D."/>
            <person name="Kheradpour P."/>
            <person name="Kirkness E.F."/>
            <person name="Koerich L.B."/>
            <person name="Kristiansen K."/>
            <person name="Kudrna D."/>
            <person name="Kulathinal R.J."/>
            <person name="Kumar S."/>
            <person name="Kwok R."/>
            <person name="Lander E."/>
            <person name="Langley C.H."/>
            <person name="Lapoint R."/>
            <person name="Lazzaro B.P."/>
            <person name="Lee S.J."/>
            <person name="Levesque L."/>
            <person name="Li R."/>
            <person name="Lin C.F."/>
            <person name="Lin M.F."/>
            <person name="Lindblad-Toh K."/>
            <person name="Llopart A."/>
            <person name="Long M."/>
            <person name="Low L."/>
            <person name="Lozovsky E."/>
            <person name="Lu J."/>
            <person name="Luo M."/>
            <person name="Machado C.A."/>
            <person name="Makalowski W."/>
            <person name="Marzo M."/>
            <person name="Matsuda M."/>
            <person name="Matzkin L."/>
            <person name="McAllister B."/>
            <person name="McBride C.S."/>
            <person name="McKernan B."/>
            <person name="McKernan K."/>
            <person name="Mendez-Lago M."/>
            <person name="Minx P."/>
            <person name="Mollenhauer M.U."/>
            <person name="Montooth K."/>
            <person name="Mount S.M."/>
            <person name="Mu X."/>
            <person name="Myers E."/>
            <person name="Negre B."/>
            <person name="Newfeld S."/>
            <person name="Nielsen R."/>
            <person name="Noor M.A."/>
            <person name="O'Grady P."/>
            <person name="Pachter L."/>
            <person name="Papaceit M."/>
            <person name="Parisi M.J."/>
            <person name="Parisi M."/>
            <person name="Parts L."/>
            <person name="Pedersen J.S."/>
            <person name="Pesole G."/>
            <person name="Phillippy A.M."/>
            <person name="Ponting C.P."/>
            <person name="Pop M."/>
            <person name="Porcelli D."/>
            <person name="Powell J.R."/>
            <person name="Prohaska S."/>
            <person name="Pruitt K."/>
            <person name="Puig M."/>
            <person name="Quesneville H."/>
            <person name="Ram K.R."/>
            <person name="Rand D."/>
            <person name="Rasmussen M.D."/>
            <person name="Reed L.K."/>
            <person name="Reenan R."/>
            <person name="Reily A."/>
            <person name="Remington K.A."/>
            <person name="Rieger T.T."/>
            <person name="Ritchie M.G."/>
            <person name="Robin C."/>
            <person name="Rogers Y.H."/>
            <person name="Rohde C."/>
            <person name="Rozas J."/>
            <person name="Rubenfield M.J."/>
            <person name="Ruiz A."/>
            <person name="Russo S."/>
            <person name="Salzberg S.L."/>
            <person name="Sanchez-Gracia A."/>
            <person name="Saranga D.J."/>
            <person name="Sato H."/>
            <person name="Schaeffer S.W."/>
            <person name="Schatz M.C."/>
            <person name="Schlenke T."/>
            <person name="Schwartz R."/>
            <person name="Segarra C."/>
            <person name="Singh R.S."/>
            <person name="Sirot L."/>
            <person name="Sirota M."/>
            <person name="Sisneros N.B."/>
            <person name="Smith C.D."/>
            <person name="Smith T.F."/>
            <person name="Spieth J."/>
            <person name="Stage D.E."/>
            <person name="Stark A."/>
            <person name="Stephan W."/>
            <person name="Strausberg R.L."/>
            <person name="Strempel S."/>
            <person name="Sturgill D."/>
            <person name="Sutton G."/>
            <person name="Sutton G.G."/>
            <person name="Tao W."/>
            <person name="Teichmann S."/>
            <person name="Tobari Y.N."/>
            <person name="Tomimura Y."/>
            <person name="Tsolas J.M."/>
            <person name="Valente V.L."/>
            <person name="Venter E."/>
            <person name="Venter J.C."/>
            <person name="Vicario S."/>
            <person name="Vieira F.G."/>
            <person name="Vilella A.J."/>
            <person name="Villasante A."/>
            <person name="Walenz B."/>
            <person name="Wang J."/>
            <person name="Wasserman M."/>
            <person name="Watts T."/>
            <person name="Wilson D."/>
            <person name="Wilson R.K."/>
            <person name="Wing R.A."/>
            <person name="Wolfner M.F."/>
            <person name="Wong A."/>
            <person name="Wong G.K."/>
            <person name="Wu C.I."/>
            <person name="Wu G."/>
            <person name="Yamamoto D."/>
            <person name="Yang H.P."/>
            <person name="Yang S.P."/>
            <person name="Yorke J.A."/>
            <person name="Yoshida K."/>
            <person name="Zdobnov E."/>
            <person name="Zhang P."/>
            <person name="Zhang Y."/>
            <person name="Zimin A.V."/>
            <person name="Baldwin J."/>
            <person name="Abdouelleil A."/>
            <person name="Abdulkadir J."/>
            <person name="Abebe A."/>
            <person name="Abera B."/>
            <person name="Abreu J."/>
            <person name="Acer S.C."/>
            <person name="Aftuck L."/>
            <person name="Alexander A."/>
            <person name="An P."/>
            <person name="Anderson E."/>
            <person name="Anderson S."/>
            <person name="Arachi H."/>
            <person name="Azer M."/>
            <person name="Bachantsang P."/>
            <person name="Barry A."/>
            <person name="Bayul T."/>
            <person name="Berlin A."/>
            <person name="Bessette D."/>
            <person name="Bloom T."/>
            <person name="Blye J."/>
            <person name="Boguslavskiy L."/>
            <person name="Bonnet C."/>
            <person name="Boukhgalter B."/>
            <person name="Bourzgui I."/>
            <person name="Brown A."/>
            <person name="Cahill P."/>
            <person name="Channer S."/>
            <person name="Cheshatsang Y."/>
            <person name="Chuda L."/>
            <person name="Citroen M."/>
            <person name="Collymore A."/>
            <person name="Cooke P."/>
            <person name="Costello M."/>
            <person name="D'Aco K."/>
            <person name="Daza R."/>
            <person name="De Haan G."/>
            <person name="DeGray S."/>
            <person name="DeMaso C."/>
            <person name="Dhargay N."/>
            <person name="Dooley K."/>
            <person name="Dooley E."/>
            <person name="Doricent M."/>
            <person name="Dorje P."/>
            <person name="Dorjee K."/>
            <person name="Dupes A."/>
            <person name="Elong R."/>
            <person name="Falk J."/>
            <person name="Farina A."/>
            <person name="Faro S."/>
            <person name="Ferguson D."/>
            <person name="Fisher S."/>
            <person name="Foley C.D."/>
            <person name="Franke A."/>
            <person name="Friedrich D."/>
            <person name="Gadbois L."/>
            <person name="Gearin G."/>
            <person name="Gearin C.R."/>
            <person name="Giannoukos G."/>
            <person name="Goode T."/>
            <person name="Graham J."/>
            <person name="Grandbois E."/>
            <person name="Grewal S."/>
            <person name="Gyaltsen K."/>
            <person name="Hafez N."/>
            <person name="Hagos B."/>
            <person name="Hall J."/>
            <person name="Henson C."/>
            <person name="Hollinger A."/>
            <person name="Honan T."/>
            <person name="Huard M.D."/>
            <person name="Hughes L."/>
            <person name="Hurhula B."/>
            <person name="Husby M.E."/>
            <person name="Kamat A."/>
            <person name="Kanga B."/>
            <person name="Kashin S."/>
            <person name="Khazanovich D."/>
            <person name="Kisner P."/>
            <person name="Lance K."/>
            <person name="Lara M."/>
            <person name="Lee W."/>
            <person name="Lennon N."/>
            <person name="Letendre F."/>
            <person name="LeVine R."/>
            <person name="Lipovsky A."/>
            <person name="Liu X."/>
            <person name="Liu J."/>
            <person name="Liu S."/>
            <person name="Lokyitsang T."/>
            <person name="Lokyitsang Y."/>
            <person name="Lubonja R."/>
            <person name="Lui A."/>
            <person name="MacDonald P."/>
            <person name="Magnisalis V."/>
            <person name="Maru K."/>
            <person name="Matthews C."/>
            <person name="McCusker W."/>
            <person name="McDonough S."/>
            <person name="Mehta T."/>
            <person name="Meldrim J."/>
            <person name="Meneus L."/>
            <person name="Mihai O."/>
            <person name="Mihalev A."/>
            <person name="Mihova T."/>
            <person name="Mittelman R."/>
            <person name="Mlenga V."/>
            <person name="Montmayeur A."/>
            <person name="Mulrain L."/>
            <person name="Navidi A."/>
            <person name="Naylor J."/>
            <person name="Negash T."/>
            <person name="Nguyen T."/>
            <person name="Nguyen N."/>
            <person name="Nicol R."/>
            <person name="Norbu C."/>
            <person name="Norbu N."/>
            <person name="Novod N."/>
            <person name="O'Neill B."/>
            <person name="Osman S."/>
            <person name="Markiewicz E."/>
            <person name="Oyono O.L."/>
            <person name="Patti C."/>
            <person name="Phunkhang P."/>
            <person name="Pierre F."/>
            <person name="Priest M."/>
            <person name="Raghuraman S."/>
            <person name="Rege F."/>
            <person name="Reyes R."/>
            <person name="Rise C."/>
            <person name="Rogov P."/>
            <person name="Ross K."/>
            <person name="Ryan E."/>
            <person name="Settipalli S."/>
            <person name="Shea T."/>
            <person name="Sherpa N."/>
            <person name="Shi L."/>
            <person name="Shih D."/>
            <person name="Sparrow T."/>
            <person name="Spaulding J."/>
            <person name="Stalker J."/>
            <person name="Stange-Thomann N."/>
            <person name="Stavropoulos S."/>
            <person name="Stone C."/>
            <person name="Strader C."/>
            <person name="Tesfaye S."/>
            <person name="Thomson T."/>
            <person name="Thoulutsang Y."/>
            <person name="Thoulutsang D."/>
            <person name="Topham K."/>
            <person name="Topping I."/>
            <person name="Tsamla T."/>
            <person name="Vassiliev H."/>
            <person name="Vo A."/>
            <person name="Wangchuk T."/>
            <person name="Wangdi T."/>
            <person name="Weiand M."/>
            <person name="Wilkinson J."/>
            <person name="Wilson A."/>
            <person name="Yadav S."/>
            <person name="Young G."/>
            <person name="Yu Q."/>
            <person name="Zembek L."/>
            <person name="Zhong D."/>
            <person name="Zimmer A."/>
            <person name="Zwirko Z."/>
            <person name="Jaffe D.B."/>
            <person name="Alvarez P."/>
            <person name="Brockman W."/>
            <person name="Butler J."/>
            <person name="Chin C."/>
            <person name="Gnerre S."/>
            <person name="Grabherr M."/>
            <person name="Kleber M."/>
            <person name="Mauceli E."/>
            <person name="MacCallum I."/>
        </authorList>
    </citation>
    <scope>NUCLEOTIDE SEQUENCE [LARGE SCALE GENOMIC DNA]</scope>
    <source>
        <strain evidence="3">Rob3c / Tucson 14021-0248.25</strain>
    </source>
</reference>
<dbReference type="Proteomes" id="UP000001292">
    <property type="component" value="Unassembled WGS sequence"/>
</dbReference>
<gene>
    <name evidence="2" type="primary">Dsec\GM18757</name>
    <name evidence="2" type="ORF">Dsec_GM18757</name>
</gene>
<name>B4IP30_DROSE</name>
<dbReference type="Gene3D" id="1.10.340.70">
    <property type="match status" value="1"/>
</dbReference>
<dbReference type="FunFam" id="1.10.340.70:FF:000001">
    <property type="entry name" value="Retrovirus-related Pol polyprotein from transposon gypsy-like Protein"/>
    <property type="match status" value="1"/>
</dbReference>
<evidence type="ECO:0000313" key="3">
    <source>
        <dbReference type="Proteomes" id="UP000001292"/>
    </source>
</evidence>
<evidence type="ECO:0000259" key="1">
    <source>
        <dbReference type="Pfam" id="PF17921"/>
    </source>
</evidence>
<dbReference type="HOGENOM" id="CLU_1808216_0_0_1"/>
<dbReference type="InterPro" id="IPR052160">
    <property type="entry name" value="Gypsy_RT_Integrase-like"/>
</dbReference>
<dbReference type="Pfam" id="PF17921">
    <property type="entry name" value="Integrase_H2C2"/>
    <property type="match status" value="1"/>
</dbReference>
<dbReference type="InterPro" id="IPR041588">
    <property type="entry name" value="Integrase_H2C2"/>
</dbReference>
<proteinExistence type="predicted"/>
<sequence>MRRKVEQQPEKFPDYLEEDGKLYRHIPHRAGNEEVASWKKCVPIGQRQSVMTENHDMPTAGHLESRKTIARIAARYHWPGMHRDIRKYVRNCESCMKYKSSQLQAAGKMLTQVPEEHGLPCAQTSWATCHDRSMGIQCCWTWWIDFPSGPRSSL</sequence>
<dbReference type="PhylomeDB" id="B4IP30"/>
<dbReference type="STRING" id="7238.B4IP30"/>
<organism evidence="3">
    <name type="scientific">Drosophila sechellia</name>
    <name type="common">Fruit fly</name>
    <dbReference type="NCBI Taxonomy" id="7238"/>
    <lineage>
        <taxon>Eukaryota</taxon>
        <taxon>Metazoa</taxon>
        <taxon>Ecdysozoa</taxon>
        <taxon>Arthropoda</taxon>
        <taxon>Hexapoda</taxon>
        <taxon>Insecta</taxon>
        <taxon>Pterygota</taxon>
        <taxon>Neoptera</taxon>
        <taxon>Endopterygota</taxon>
        <taxon>Diptera</taxon>
        <taxon>Brachycera</taxon>
        <taxon>Muscomorpha</taxon>
        <taxon>Ephydroidea</taxon>
        <taxon>Drosophilidae</taxon>
        <taxon>Drosophila</taxon>
        <taxon>Sophophora</taxon>
    </lineage>
</organism>
<protein>
    <submittedName>
        <fullName evidence="2">GM18757</fullName>
    </submittedName>
</protein>
<feature type="domain" description="Integrase zinc-binding" evidence="1">
    <location>
        <begin position="42"/>
        <end position="100"/>
    </location>
</feature>